<dbReference type="GO" id="GO:0006325">
    <property type="term" value="P:chromatin organization"/>
    <property type="evidence" value="ECO:0007669"/>
    <property type="project" value="UniProtKB-KW"/>
</dbReference>
<dbReference type="InterPro" id="IPR001680">
    <property type="entry name" value="WD40_rpt"/>
</dbReference>
<comment type="subcellular location">
    <subcellularLocation>
        <location evidence="1">Nucleus</location>
    </subcellularLocation>
</comment>
<dbReference type="InterPro" id="IPR022052">
    <property type="entry name" value="Histone-bd_RBBP4-like_N"/>
</dbReference>
<evidence type="ECO:0000313" key="10">
    <source>
        <dbReference type="Proteomes" id="UP000095023"/>
    </source>
</evidence>
<dbReference type="OrthoDB" id="427795at2759"/>
<organism evidence="9 10">
    <name type="scientific">Tortispora caseinolytica NRRL Y-17796</name>
    <dbReference type="NCBI Taxonomy" id="767744"/>
    <lineage>
        <taxon>Eukaryota</taxon>
        <taxon>Fungi</taxon>
        <taxon>Dikarya</taxon>
        <taxon>Ascomycota</taxon>
        <taxon>Saccharomycotina</taxon>
        <taxon>Trigonopsidomycetes</taxon>
        <taxon>Trigonopsidales</taxon>
        <taxon>Trigonopsidaceae</taxon>
        <taxon>Tortispora</taxon>
    </lineage>
</organism>
<dbReference type="Gene3D" id="2.130.10.10">
    <property type="entry name" value="YVTN repeat-like/Quinoprotein amine dehydrogenase"/>
    <property type="match status" value="1"/>
</dbReference>
<dbReference type="InterPro" id="IPR019775">
    <property type="entry name" value="WD40_repeat_CS"/>
</dbReference>
<protein>
    <submittedName>
        <fullName evidence="9">Uncharacterized protein</fullName>
    </submittedName>
</protein>
<dbReference type="PANTHER" id="PTHR22850">
    <property type="entry name" value="WD40 REPEAT FAMILY"/>
    <property type="match status" value="1"/>
</dbReference>
<dbReference type="SUPFAM" id="SSF50978">
    <property type="entry name" value="WD40 repeat-like"/>
    <property type="match status" value="1"/>
</dbReference>
<proteinExistence type="predicted"/>
<reference evidence="10" key="1">
    <citation type="submission" date="2016-02" db="EMBL/GenBank/DDBJ databases">
        <title>Comparative genomics of biotechnologically important yeasts.</title>
        <authorList>
            <consortium name="DOE Joint Genome Institute"/>
            <person name="Riley R."/>
            <person name="Haridas S."/>
            <person name="Wolfe K.H."/>
            <person name="Lopes M.R."/>
            <person name="Hittinger C.T."/>
            <person name="Goker M."/>
            <person name="Salamov A."/>
            <person name="Wisecaver J."/>
            <person name="Long T.M."/>
            <person name="Aerts A.L."/>
            <person name="Barry K."/>
            <person name="Choi C."/>
            <person name="Clum A."/>
            <person name="Coughlan A.Y."/>
            <person name="Deshpande S."/>
            <person name="Douglass A.P."/>
            <person name="Hanson S.J."/>
            <person name="Klenk H.-P."/>
            <person name="Labutti K."/>
            <person name="Lapidus A."/>
            <person name="Lindquist E."/>
            <person name="Lipzen A."/>
            <person name="Meier-Kolthoff J.P."/>
            <person name="Ohm R.A."/>
            <person name="Otillar R.P."/>
            <person name="Pangilinan J."/>
            <person name="Peng Y."/>
            <person name="Rokas A."/>
            <person name="Rosa C.A."/>
            <person name="Scheuner C."/>
            <person name="Sibirny A.A."/>
            <person name="Slot J.C."/>
            <person name="Stielow J.B."/>
            <person name="Sun H."/>
            <person name="Kurtzman C.P."/>
            <person name="Blackwell M."/>
            <person name="Jeffries T.W."/>
            <person name="Grigoriev I.V."/>
        </authorList>
    </citation>
    <scope>NUCLEOTIDE SEQUENCE [LARGE SCALE GENOMIC DNA]</scope>
    <source>
        <strain evidence="10">NRRL Y-17796</strain>
    </source>
</reference>
<evidence type="ECO:0000259" key="7">
    <source>
        <dbReference type="Pfam" id="PF12265"/>
    </source>
</evidence>
<evidence type="ECO:0000256" key="4">
    <source>
        <dbReference type="ARBA" id="ARBA00022853"/>
    </source>
</evidence>
<gene>
    <name evidence="9" type="ORF">CANCADRAFT_3934</name>
</gene>
<dbReference type="Proteomes" id="UP000095023">
    <property type="component" value="Unassembled WGS sequence"/>
</dbReference>
<feature type="repeat" description="WD" evidence="6">
    <location>
        <begin position="330"/>
        <end position="372"/>
    </location>
</feature>
<dbReference type="PROSITE" id="PS50294">
    <property type="entry name" value="WD_REPEATS_REGION"/>
    <property type="match status" value="2"/>
</dbReference>
<dbReference type="Pfam" id="PF23609">
    <property type="entry name" value="Beta-prop_EIPR1"/>
    <property type="match status" value="1"/>
</dbReference>
<sequence length="439" mass="49247">MAEIIRSEENGAENGADVALNSESVDIQEREKAINEEYKIWKKNSPFMYDIVISSALKWPTLTVEWFPDRENVPGSKLSQQRLLLGTYTSGNSSEYVNIASVNLPDLDKSANSLKYNEDKKEYGDFSNEDVKLKIIQRIDHETEANKARYMPQNPDIIAAWTTTGDVLIYDRKKHSITPSGTCEPEIRLKHHKAEGFGLSWSPLKEGGLLTGSNDSTVAYWDITSYEKKSEAMLPVRVFESHTAIVNDARWHPFHESVFGSVSDDLHLQIHDIRSSKTAYKPVFNVVAHDQAVNTLAFNPKHERILATGSADNTVALWDMRKLTAPLHVLQGHSGDITSIAWSPHHESVLASGSSDRRIIIWDISRIGEEQTPEDAEDGPPELLFMHGGHTNQIADFSWNPFIPWTIASVAEDNLIQIWKISDSIVGVDNVDISSDEVE</sequence>
<feature type="domain" description="Histone-binding protein RBBP4-like N-terminal" evidence="7">
    <location>
        <begin position="36"/>
        <end position="106"/>
    </location>
</feature>
<dbReference type="InterPro" id="IPR036322">
    <property type="entry name" value="WD40_repeat_dom_sf"/>
</dbReference>
<evidence type="ECO:0000256" key="3">
    <source>
        <dbReference type="ARBA" id="ARBA00022737"/>
    </source>
</evidence>
<dbReference type="InterPro" id="IPR015943">
    <property type="entry name" value="WD40/YVTN_repeat-like_dom_sf"/>
</dbReference>
<dbReference type="InterPro" id="IPR020472">
    <property type="entry name" value="WD40_PAC1"/>
</dbReference>
<dbReference type="SMART" id="SM00320">
    <property type="entry name" value="WD40"/>
    <property type="match status" value="6"/>
</dbReference>
<dbReference type="PROSITE" id="PS00678">
    <property type="entry name" value="WD_REPEATS_1"/>
    <property type="match status" value="2"/>
</dbReference>
<feature type="repeat" description="WD" evidence="6">
    <location>
        <begin position="387"/>
        <end position="422"/>
    </location>
</feature>
<evidence type="ECO:0000256" key="1">
    <source>
        <dbReference type="ARBA" id="ARBA00004123"/>
    </source>
</evidence>
<evidence type="ECO:0000256" key="6">
    <source>
        <dbReference type="PROSITE-ProRule" id="PRU00221"/>
    </source>
</evidence>
<keyword evidence="3" id="KW-0677">Repeat</keyword>
<evidence type="ECO:0000313" key="9">
    <source>
        <dbReference type="EMBL" id="ODV89309.1"/>
    </source>
</evidence>
<evidence type="ECO:0000259" key="8">
    <source>
        <dbReference type="Pfam" id="PF23609"/>
    </source>
</evidence>
<dbReference type="PRINTS" id="PR00320">
    <property type="entry name" value="GPROTEINBRPT"/>
</dbReference>
<dbReference type="Pfam" id="PF12265">
    <property type="entry name" value="CAF1C_H4-bd"/>
    <property type="match status" value="1"/>
</dbReference>
<dbReference type="InterPro" id="IPR050459">
    <property type="entry name" value="WD_repeat_RBAP46/RBAP48/MSI1"/>
</dbReference>
<dbReference type="Pfam" id="PF00400">
    <property type="entry name" value="WD40"/>
    <property type="match status" value="1"/>
</dbReference>
<dbReference type="PROSITE" id="PS50082">
    <property type="entry name" value="WD_REPEATS_2"/>
    <property type="match status" value="4"/>
</dbReference>
<keyword evidence="4" id="KW-0156">Chromatin regulator</keyword>
<feature type="repeat" description="WD" evidence="6">
    <location>
        <begin position="189"/>
        <end position="231"/>
    </location>
</feature>
<evidence type="ECO:0000256" key="2">
    <source>
        <dbReference type="ARBA" id="ARBA00022574"/>
    </source>
</evidence>
<evidence type="ECO:0000256" key="5">
    <source>
        <dbReference type="ARBA" id="ARBA00023242"/>
    </source>
</evidence>
<keyword evidence="2 6" id="KW-0853">WD repeat</keyword>
<dbReference type="EMBL" id="KV453843">
    <property type="protein sequence ID" value="ODV89309.1"/>
    <property type="molecule type" value="Genomic_DNA"/>
</dbReference>
<dbReference type="InterPro" id="IPR059104">
    <property type="entry name" value="Beta-prop_EIPR1-like"/>
</dbReference>
<keyword evidence="5" id="KW-0539">Nucleus</keyword>
<feature type="domain" description="EIPR1-like beta-propeller" evidence="8">
    <location>
        <begin position="248"/>
        <end position="362"/>
    </location>
</feature>
<dbReference type="AlphaFoldDB" id="A0A1E4TC45"/>
<name>A0A1E4TC45_9ASCO</name>
<keyword evidence="10" id="KW-1185">Reference proteome</keyword>
<feature type="repeat" description="WD" evidence="6">
    <location>
        <begin position="286"/>
        <end position="321"/>
    </location>
</feature>
<dbReference type="GO" id="GO:0005634">
    <property type="term" value="C:nucleus"/>
    <property type="evidence" value="ECO:0007669"/>
    <property type="project" value="UniProtKB-SubCell"/>
</dbReference>
<accession>A0A1E4TC45</accession>